<dbReference type="KEGG" id="min:Minf_1156"/>
<dbReference type="STRING" id="481448.Minf_1156"/>
<accession>B3DV58</accession>
<dbReference type="HOGENOM" id="CLU_1359081_0_0_0"/>
<dbReference type="eggNOG" id="ENOG50329R4">
    <property type="taxonomic scope" value="Bacteria"/>
</dbReference>
<organism evidence="2 3">
    <name type="scientific">Methylacidiphilum infernorum (isolate V4)</name>
    <name type="common">Methylokorus infernorum (strain V4)</name>
    <dbReference type="NCBI Taxonomy" id="481448"/>
    <lineage>
        <taxon>Bacteria</taxon>
        <taxon>Pseudomonadati</taxon>
        <taxon>Verrucomicrobiota</taxon>
        <taxon>Methylacidiphilae</taxon>
        <taxon>Methylacidiphilales</taxon>
        <taxon>Methylacidiphilaceae</taxon>
        <taxon>Methylacidiphilum (ex Ratnadevi et al. 2023)</taxon>
    </lineage>
</organism>
<protein>
    <submittedName>
        <fullName evidence="2">Uncharacterized protein</fullName>
    </submittedName>
</protein>
<name>B3DV58_METI4</name>
<dbReference type="EMBL" id="CP000975">
    <property type="protein sequence ID" value="ACD83211.1"/>
    <property type="molecule type" value="Genomic_DNA"/>
</dbReference>
<dbReference type="Proteomes" id="UP000009149">
    <property type="component" value="Chromosome"/>
</dbReference>
<evidence type="ECO:0000313" key="3">
    <source>
        <dbReference type="Proteomes" id="UP000009149"/>
    </source>
</evidence>
<reference evidence="2 3" key="1">
    <citation type="journal article" date="2008" name="Biol. Direct">
        <title>Complete genome sequence of the extremely acidophilic methanotroph isolate V4, Methylacidiphilum infernorum, a representative of the bacterial phylum Verrucomicrobia.</title>
        <authorList>
            <person name="Hou S."/>
            <person name="Makarova K.S."/>
            <person name="Saw J.H."/>
            <person name="Senin P."/>
            <person name="Ly B.V."/>
            <person name="Zhou Z."/>
            <person name="Ren Y."/>
            <person name="Wang J."/>
            <person name="Galperin M.Y."/>
            <person name="Omelchenko M.V."/>
            <person name="Wolf Y.I."/>
            <person name="Yutin N."/>
            <person name="Koonin E.V."/>
            <person name="Stott M.B."/>
            <person name="Mountain B.W."/>
            <person name="Crowe M.A."/>
            <person name="Smirnova A.V."/>
            <person name="Dunfield P.F."/>
            <person name="Feng L."/>
            <person name="Wang L."/>
            <person name="Alam M."/>
        </authorList>
    </citation>
    <scope>NUCLEOTIDE SEQUENCE [LARGE SCALE GENOMIC DNA]</scope>
    <source>
        <strain evidence="3">Isolate V4</strain>
    </source>
</reference>
<feature type="region of interest" description="Disordered" evidence="1">
    <location>
        <begin position="170"/>
        <end position="201"/>
    </location>
</feature>
<evidence type="ECO:0000256" key="1">
    <source>
        <dbReference type="SAM" id="MobiDB-lite"/>
    </source>
</evidence>
<proteinExistence type="predicted"/>
<dbReference type="AlphaFoldDB" id="B3DV58"/>
<sequence>MFSTQRGSAMKKRILHGVFFGLVLVGTWIFSGKFIDHAKSILNERLIMEKEYADSKRYVQQLSPRLESIRALKVVYESRKQKSTEILLIDVLSRFQRRRCDFRLLSIFQTPLGIGLKAEARSAAIVDFLEFFAEEMPDFGFQSIALTAPAVDRRTGALFCEMVFKRNGHEQVLPSSPTSSTPKEKDDEKIQLLSPRPSLQK</sequence>
<evidence type="ECO:0000313" key="2">
    <source>
        <dbReference type="EMBL" id="ACD83211.1"/>
    </source>
</evidence>
<gene>
    <name evidence="2" type="ordered locus">Minf_1156</name>
</gene>